<protein>
    <submittedName>
        <fullName evidence="3">Uncharacterized protein</fullName>
    </submittedName>
</protein>
<dbReference type="STRING" id="1968527.B5M47_01955"/>
<evidence type="ECO:0000313" key="3">
    <source>
        <dbReference type="EMBL" id="OQX51114.1"/>
    </source>
</evidence>
<keyword evidence="2" id="KW-0472">Membrane</keyword>
<feature type="transmembrane region" description="Helical" evidence="2">
    <location>
        <begin position="20"/>
        <end position="39"/>
    </location>
</feature>
<accession>A0A1W9NYC6</accession>
<dbReference type="GO" id="GO:0043107">
    <property type="term" value="P:type IV pilus-dependent motility"/>
    <property type="evidence" value="ECO:0007669"/>
    <property type="project" value="InterPro"/>
</dbReference>
<evidence type="ECO:0000256" key="1">
    <source>
        <dbReference type="SAM" id="Coils"/>
    </source>
</evidence>
<dbReference type="Pfam" id="PF04350">
    <property type="entry name" value="PilO"/>
    <property type="match status" value="1"/>
</dbReference>
<dbReference type="InterPro" id="IPR007445">
    <property type="entry name" value="PilO"/>
</dbReference>
<dbReference type="GO" id="GO:0043683">
    <property type="term" value="P:type IV pilus assembly"/>
    <property type="evidence" value="ECO:0007669"/>
    <property type="project" value="InterPro"/>
</dbReference>
<keyword evidence="2" id="KW-1133">Transmembrane helix</keyword>
<keyword evidence="2" id="KW-0812">Transmembrane</keyword>
<dbReference type="EMBL" id="MZGJ01000008">
    <property type="protein sequence ID" value="OQX51114.1"/>
    <property type="molecule type" value="Genomic_DNA"/>
</dbReference>
<proteinExistence type="predicted"/>
<name>A0A1W9NYC6_UNCC3</name>
<comment type="caution">
    <text evidence="3">The sequence shown here is derived from an EMBL/GenBank/DDBJ whole genome shotgun (WGS) entry which is preliminary data.</text>
</comment>
<keyword evidence="1" id="KW-0175">Coiled coil</keyword>
<feature type="coiled-coil region" evidence="1">
    <location>
        <begin position="45"/>
        <end position="75"/>
    </location>
</feature>
<dbReference type="AlphaFoldDB" id="A0A1W9NYC6"/>
<sequence length="198" mass="22499">MAEKLLSLNKRHLKRISSSLAGITCLILIFFLLITVVLYPTTRRVLRLRHLIAKTQEENQQIKTKIENIKKAEAQFPNYQTLITSALEKLPNEPRPLNLTHQLVDTAAKNALSLDTVRYFPSQLNRKEKQFPSSLSELLFTVDGSGSYSNIKSYLKDLEKGERKIVIRSLVLKKEESSANLGFEIQGSAFWQKSAPSL</sequence>
<reference evidence="4" key="1">
    <citation type="submission" date="2017-03" db="EMBL/GenBank/DDBJ databases">
        <title>Novel pathways for hydrocarbon cycling and metabolic interdependencies in hydrothermal sediment communities.</title>
        <authorList>
            <person name="Dombrowski N."/>
            <person name="Seitz K."/>
            <person name="Teske A."/>
            <person name="Baker B."/>
        </authorList>
    </citation>
    <scope>NUCLEOTIDE SEQUENCE [LARGE SCALE GENOMIC DNA]</scope>
</reference>
<dbReference type="Proteomes" id="UP000192520">
    <property type="component" value="Unassembled WGS sequence"/>
</dbReference>
<evidence type="ECO:0000256" key="2">
    <source>
        <dbReference type="SAM" id="Phobius"/>
    </source>
</evidence>
<evidence type="ECO:0000313" key="4">
    <source>
        <dbReference type="Proteomes" id="UP000192520"/>
    </source>
</evidence>
<dbReference type="InterPro" id="IPR014717">
    <property type="entry name" value="Transl_elong_EF1B/ribsomal_bS6"/>
</dbReference>
<organism evidence="3 4">
    <name type="scientific">candidate division CPR3 bacterium 4484_211</name>
    <dbReference type="NCBI Taxonomy" id="1968527"/>
    <lineage>
        <taxon>Bacteria</taxon>
        <taxon>Bacteria division CPR3</taxon>
    </lineage>
</organism>
<gene>
    <name evidence="3" type="ORF">B5M47_01955</name>
</gene>
<dbReference type="Gene3D" id="3.30.70.60">
    <property type="match status" value="1"/>
</dbReference>